<dbReference type="Proteomes" id="UP001400965">
    <property type="component" value="Unassembled WGS sequence"/>
</dbReference>
<feature type="transmembrane region" description="Helical" evidence="1">
    <location>
        <begin position="77"/>
        <end position="92"/>
    </location>
</feature>
<organism evidence="2 3">
    <name type="scientific">Paraclostridium tenue</name>
    <dbReference type="NCBI Taxonomy" id="1737"/>
    <lineage>
        <taxon>Bacteria</taxon>
        <taxon>Bacillati</taxon>
        <taxon>Bacillota</taxon>
        <taxon>Clostridia</taxon>
        <taxon>Peptostreptococcales</taxon>
        <taxon>Peptostreptococcaceae</taxon>
        <taxon>Paraclostridium</taxon>
    </lineage>
</organism>
<keyword evidence="1" id="KW-0812">Transmembrane</keyword>
<keyword evidence="1" id="KW-0472">Membrane</keyword>
<evidence type="ECO:0000313" key="3">
    <source>
        <dbReference type="Proteomes" id="UP001400965"/>
    </source>
</evidence>
<evidence type="ECO:0000313" key="2">
    <source>
        <dbReference type="EMBL" id="GAA0861575.1"/>
    </source>
</evidence>
<name>A0ABP3X9A5_9FIRM</name>
<keyword evidence="3" id="KW-1185">Reference proteome</keyword>
<dbReference type="EMBL" id="BAAACP010000002">
    <property type="protein sequence ID" value="GAA0861575.1"/>
    <property type="molecule type" value="Genomic_DNA"/>
</dbReference>
<feature type="transmembrane region" description="Helical" evidence="1">
    <location>
        <begin position="6"/>
        <end position="30"/>
    </location>
</feature>
<proteinExistence type="predicted"/>
<accession>A0ABP3X9A5</accession>
<keyword evidence="1" id="KW-1133">Transmembrane helix</keyword>
<dbReference type="RefSeq" id="WP_346041483.1">
    <property type="nucleotide sequence ID" value="NZ_BAAACP010000002.1"/>
</dbReference>
<evidence type="ECO:0000256" key="1">
    <source>
        <dbReference type="SAM" id="Phobius"/>
    </source>
</evidence>
<gene>
    <name evidence="2" type="ORF">GCM10008917_03430</name>
</gene>
<comment type="caution">
    <text evidence="2">The sequence shown here is derived from an EMBL/GenBank/DDBJ whole genome shotgun (WGS) entry which is preliminary data.</text>
</comment>
<protein>
    <recommendedName>
        <fullName evidence="4">DUF3784 domain-containing protein</fullName>
    </recommendedName>
</protein>
<reference evidence="3" key="1">
    <citation type="journal article" date="2019" name="Int. J. Syst. Evol. Microbiol.">
        <title>The Global Catalogue of Microorganisms (GCM) 10K type strain sequencing project: providing services to taxonomists for standard genome sequencing and annotation.</title>
        <authorList>
            <consortium name="The Broad Institute Genomics Platform"/>
            <consortium name="The Broad Institute Genome Sequencing Center for Infectious Disease"/>
            <person name="Wu L."/>
            <person name="Ma J."/>
        </authorList>
    </citation>
    <scope>NUCLEOTIDE SEQUENCE [LARGE SCALE GENOMIC DNA]</scope>
    <source>
        <strain evidence="3">JCM 6486</strain>
    </source>
</reference>
<evidence type="ECO:0008006" key="4">
    <source>
        <dbReference type="Google" id="ProtNLM"/>
    </source>
</evidence>
<sequence length="99" mass="11477">MTNINYLYIFFAVVTFILSIAQIKFSNIFYKEDYFKRLSTRFGKIDKEKAVKFEAITSILMSVIFLIGGLLNLPLKTLSICILILAVAYTIFRKTYITK</sequence>